<sequence length="971" mass="110286">MINLNTHDYIPGQRWISNTELQMGLGTVLSVDQRSVQILFMATGETRTYAKLTAPLTRLCFSEGDSIRTHNGESIIIGQVEEHDGLLLYIGQDSQGETQRIEESQLDNFMQLSQPSDRLLNGQLDKPKWFVLRQQTRQFQNRLSQSKLYGLSGARTSLLPHQLYIANEVAQRYAPRVLLADEVGLGKTIEAGLILHQQLLTERAQRILIVVPETLIHQWLVEMLRRFNLFFSLFDEQRCVAIQEEDETINPFQTEQLVICSLNFLTENSKYFQHAVDGEWDMLIVDEAHHLEWSPEHTSHEYQCVEQLAQNTKGVLLLTATPEQLGKNGHFARLRLLDPDRFPDFDKFIEEEKHYEPVAKAIDNLLSDVPLNEHNRETLLSTLSSDDKHDLLESVIDAGVDEKTRQRAQSKLVQHLLDRHGTGRVLFRNTRSAVKGFPERKLHSYSLPLPKEYGEYLTLFQEAAISEGQLLLSPELLYESVKQESQDSWVQIDPRIGWLADKLKELKPKKVLVITASADSALDIAETLQVKSGIHAAVFHEGLSIIERDRAAAFFANEEDGSQVLICSEIGSEGRNFQFAHHLVLFDLPFNPDLLEQRIGRLDRIGQKETIQIHVPYLDNSAQMIMKYWYHEGLDAFEHTCTAGQSVFSQLQKNLMEALHQIDEGLEDLPGLIDTTKNLYQQVSESLQQGRDHLLELSSFKEDQANRLVDMAHKQSNELELNHFLDTVFDHFGIDIEAHSQNSYVIAPGDHVHISLPGLSEDGMTITYDREMALANEDMQFISWEHPLTTTAIDHILSNELGNTTLVTIKNRAIPAGTLLIECLYLMESNSGTTVNTNRYLPANNIRIVLDQTGKLYHDVLSHSAINKMQERVNLETAIKIIRAHGGTLRKMITASDKFAEKSTPAILVEAKDHVAEVLGLEIQRLVALKTVNPNVRDDEIDYFEQLKIDIQARLDTTIAQLDAIRVIIAT</sequence>
<dbReference type="InterPro" id="IPR057342">
    <property type="entry name" value="DEXDc_RapA"/>
</dbReference>
<dbReference type="Pfam" id="PF18339">
    <property type="entry name" value="Tudor_1_RapA"/>
    <property type="match status" value="1"/>
</dbReference>
<dbReference type="Gene3D" id="6.10.140.1500">
    <property type="match status" value="1"/>
</dbReference>
<evidence type="ECO:0000256" key="8">
    <source>
        <dbReference type="ARBA" id="ARBA00023163"/>
    </source>
</evidence>
<evidence type="ECO:0000259" key="9">
    <source>
        <dbReference type="PROSITE" id="PS51192"/>
    </source>
</evidence>
<evidence type="ECO:0000256" key="3">
    <source>
        <dbReference type="ARBA" id="ARBA00022806"/>
    </source>
</evidence>
<accession>A0A3B0ZN64</accession>
<reference evidence="11" key="1">
    <citation type="submission" date="2018-06" db="EMBL/GenBank/DDBJ databases">
        <authorList>
            <person name="Zhirakovskaya E."/>
        </authorList>
    </citation>
    <scope>NUCLEOTIDE SEQUENCE</scope>
</reference>
<dbReference type="PANTHER" id="PTHR45766:SF6">
    <property type="entry name" value="SWI_SNF-RELATED MATRIX-ASSOCIATED ACTIN-DEPENDENT REGULATOR OF CHROMATIN SUBFAMILY A-LIKE PROTEIN 1"/>
    <property type="match status" value="1"/>
</dbReference>
<dbReference type="PROSITE" id="PS51192">
    <property type="entry name" value="HELICASE_ATP_BIND_1"/>
    <property type="match status" value="1"/>
</dbReference>
<dbReference type="SMART" id="SM00487">
    <property type="entry name" value="DEXDc"/>
    <property type="match status" value="1"/>
</dbReference>
<dbReference type="InterPro" id="IPR038718">
    <property type="entry name" value="SNF2-like_sf"/>
</dbReference>
<dbReference type="Pfam" id="PF00176">
    <property type="entry name" value="SNF2-rel_dom"/>
    <property type="match status" value="1"/>
</dbReference>
<organism evidence="11">
    <name type="scientific">hydrothermal vent metagenome</name>
    <dbReference type="NCBI Taxonomy" id="652676"/>
    <lineage>
        <taxon>unclassified sequences</taxon>
        <taxon>metagenomes</taxon>
        <taxon>ecological metagenomes</taxon>
    </lineage>
</organism>
<proteinExistence type="inferred from homology"/>
<dbReference type="Gene3D" id="3.40.50.300">
    <property type="entry name" value="P-loop containing nucleotide triphosphate hydrolases"/>
    <property type="match status" value="1"/>
</dbReference>
<dbReference type="Gene3D" id="2.30.30.140">
    <property type="match status" value="1"/>
</dbReference>
<dbReference type="EMBL" id="UOFR01000001">
    <property type="protein sequence ID" value="VAW90610.1"/>
    <property type="molecule type" value="Genomic_DNA"/>
</dbReference>
<evidence type="ECO:0000256" key="6">
    <source>
        <dbReference type="ARBA" id="ARBA00023125"/>
    </source>
</evidence>
<keyword evidence="7" id="KW-0010">Activator</keyword>
<feature type="domain" description="Helicase C-terminal" evidence="10">
    <location>
        <begin position="495"/>
        <end position="670"/>
    </location>
</feature>
<keyword evidence="6" id="KW-0238">DNA-binding</keyword>
<evidence type="ECO:0000256" key="5">
    <source>
        <dbReference type="ARBA" id="ARBA00023015"/>
    </source>
</evidence>
<dbReference type="PROSITE" id="PS51194">
    <property type="entry name" value="HELICASE_CTER"/>
    <property type="match status" value="1"/>
</dbReference>
<dbReference type="SMART" id="SM00490">
    <property type="entry name" value="HELICc"/>
    <property type="match status" value="1"/>
</dbReference>
<protein>
    <submittedName>
        <fullName evidence="11">RNA polymerase associated protein RapA</fullName>
    </submittedName>
</protein>
<dbReference type="InterPro" id="IPR040766">
    <property type="entry name" value="Tudor_2_RapA"/>
</dbReference>
<dbReference type="InterPro" id="IPR001650">
    <property type="entry name" value="Helicase_C-like"/>
</dbReference>
<evidence type="ECO:0000256" key="7">
    <source>
        <dbReference type="ARBA" id="ARBA00023159"/>
    </source>
</evidence>
<evidence type="ECO:0000256" key="2">
    <source>
        <dbReference type="ARBA" id="ARBA00022801"/>
    </source>
</evidence>
<keyword evidence="2" id="KW-0378">Hydrolase</keyword>
<dbReference type="PANTHER" id="PTHR45766">
    <property type="entry name" value="DNA ANNEALING HELICASE AND ENDONUCLEASE ZRANB3 FAMILY MEMBER"/>
    <property type="match status" value="1"/>
</dbReference>
<evidence type="ECO:0000259" key="10">
    <source>
        <dbReference type="PROSITE" id="PS51194"/>
    </source>
</evidence>
<keyword evidence="8" id="KW-0804">Transcription</keyword>
<dbReference type="HAMAP" id="MF_01821">
    <property type="entry name" value="Helicase_RapA"/>
    <property type="match status" value="1"/>
</dbReference>
<dbReference type="Gene3D" id="6.10.140.2230">
    <property type="match status" value="1"/>
</dbReference>
<evidence type="ECO:0000256" key="4">
    <source>
        <dbReference type="ARBA" id="ARBA00022840"/>
    </source>
</evidence>
<gene>
    <name evidence="11" type="ORF">MNBD_GAMMA21-51</name>
</gene>
<dbReference type="Gene3D" id="3.40.50.10810">
    <property type="entry name" value="Tandem AAA-ATPase domain"/>
    <property type="match status" value="1"/>
</dbReference>
<keyword evidence="1" id="KW-0547">Nucleotide-binding</keyword>
<dbReference type="GO" id="GO:0006355">
    <property type="term" value="P:regulation of DNA-templated transcription"/>
    <property type="evidence" value="ECO:0007669"/>
    <property type="project" value="InterPro"/>
</dbReference>
<dbReference type="GO" id="GO:0003677">
    <property type="term" value="F:DNA binding"/>
    <property type="evidence" value="ECO:0007669"/>
    <property type="project" value="UniProtKB-KW"/>
</dbReference>
<dbReference type="InterPro" id="IPR040765">
    <property type="entry name" value="Tudor_1_RapA"/>
</dbReference>
<dbReference type="Gene3D" id="3.30.360.80">
    <property type="match status" value="1"/>
</dbReference>
<dbReference type="InterPro" id="IPR014001">
    <property type="entry name" value="Helicase_ATP-bd"/>
</dbReference>
<keyword evidence="5" id="KW-0805">Transcription regulation</keyword>
<dbReference type="CDD" id="cd18793">
    <property type="entry name" value="SF2_C_SNF"/>
    <property type="match status" value="1"/>
</dbReference>
<feature type="domain" description="Helicase ATP-binding" evidence="9">
    <location>
        <begin position="168"/>
        <end position="340"/>
    </location>
</feature>
<keyword evidence="3" id="KW-0347">Helicase</keyword>
<dbReference type="Pfam" id="PF12137">
    <property type="entry name" value="RapA_C"/>
    <property type="match status" value="1"/>
</dbReference>
<keyword evidence="4" id="KW-0067">ATP-binding</keyword>
<dbReference type="AlphaFoldDB" id="A0A3B0ZN64"/>
<dbReference type="GO" id="GO:0005524">
    <property type="term" value="F:ATP binding"/>
    <property type="evidence" value="ECO:0007669"/>
    <property type="project" value="UniProtKB-KW"/>
</dbReference>
<dbReference type="GO" id="GO:0016817">
    <property type="term" value="F:hydrolase activity, acting on acid anhydrides"/>
    <property type="evidence" value="ECO:0007669"/>
    <property type="project" value="InterPro"/>
</dbReference>
<dbReference type="InterPro" id="IPR023949">
    <property type="entry name" value="Helicase_RapA"/>
</dbReference>
<name>A0A3B0ZN64_9ZZZZ</name>
<dbReference type="InterPro" id="IPR022737">
    <property type="entry name" value="RapA_C"/>
</dbReference>
<dbReference type="GO" id="GO:0004386">
    <property type="term" value="F:helicase activity"/>
    <property type="evidence" value="ECO:0007669"/>
    <property type="project" value="UniProtKB-KW"/>
</dbReference>
<dbReference type="SUPFAM" id="SSF52540">
    <property type="entry name" value="P-loop containing nucleoside triphosphate hydrolases"/>
    <property type="match status" value="2"/>
</dbReference>
<dbReference type="InterPro" id="IPR027417">
    <property type="entry name" value="P-loop_NTPase"/>
</dbReference>
<dbReference type="NCBIfam" id="NF003426">
    <property type="entry name" value="PRK04914.1"/>
    <property type="match status" value="1"/>
</dbReference>
<evidence type="ECO:0000256" key="1">
    <source>
        <dbReference type="ARBA" id="ARBA00022741"/>
    </source>
</evidence>
<dbReference type="InterPro" id="IPR049730">
    <property type="entry name" value="SNF2/RAD54-like_C"/>
</dbReference>
<dbReference type="Gene3D" id="2.30.30.930">
    <property type="match status" value="1"/>
</dbReference>
<evidence type="ECO:0000313" key="11">
    <source>
        <dbReference type="EMBL" id="VAW90610.1"/>
    </source>
</evidence>
<dbReference type="InterPro" id="IPR000330">
    <property type="entry name" value="SNF2_N"/>
</dbReference>
<dbReference type="Pfam" id="PF00271">
    <property type="entry name" value="Helicase_C"/>
    <property type="match status" value="1"/>
</dbReference>
<dbReference type="CDD" id="cd18011">
    <property type="entry name" value="DEXDc_RapA"/>
    <property type="match status" value="1"/>
</dbReference>
<dbReference type="Pfam" id="PF18337">
    <property type="entry name" value="Tudor_RapA"/>
    <property type="match status" value="1"/>
</dbReference>